<dbReference type="InterPro" id="IPR053209">
    <property type="entry name" value="Gramillin-biosynth_MTr"/>
</dbReference>
<feature type="repeat" description="TPR" evidence="1">
    <location>
        <begin position="303"/>
        <end position="336"/>
    </location>
</feature>
<reference evidence="3 4" key="1">
    <citation type="submission" date="2024-02" db="EMBL/GenBank/DDBJ databases">
        <title>De novo assembly and annotation of 12 fungi associated with fruit tree decline syndrome in Ontario, Canada.</title>
        <authorList>
            <person name="Sulman M."/>
            <person name="Ellouze W."/>
            <person name="Ilyukhin E."/>
        </authorList>
    </citation>
    <scope>NUCLEOTIDE SEQUENCE [LARGE SCALE GENOMIC DNA]</scope>
    <source>
        <strain evidence="3 4">M169</strain>
    </source>
</reference>
<feature type="domain" description="SET" evidence="2">
    <location>
        <begin position="381"/>
        <end position="564"/>
    </location>
</feature>
<proteinExistence type="predicted"/>
<organism evidence="3 4">
    <name type="scientific">Diaporthe eres</name>
    <name type="common">Phomopsis oblonga</name>
    <dbReference type="NCBI Taxonomy" id="83184"/>
    <lineage>
        <taxon>Eukaryota</taxon>
        <taxon>Fungi</taxon>
        <taxon>Dikarya</taxon>
        <taxon>Ascomycota</taxon>
        <taxon>Pezizomycotina</taxon>
        <taxon>Sordariomycetes</taxon>
        <taxon>Sordariomycetidae</taxon>
        <taxon>Diaporthales</taxon>
        <taxon>Diaporthaceae</taxon>
        <taxon>Diaporthe</taxon>
        <taxon>Diaporthe eres species complex</taxon>
    </lineage>
</organism>
<comment type="caution">
    <text evidence="3">The sequence shown here is derived from an EMBL/GenBank/DDBJ whole genome shotgun (WGS) entry which is preliminary data.</text>
</comment>
<evidence type="ECO:0000313" key="4">
    <source>
        <dbReference type="Proteomes" id="UP001430848"/>
    </source>
</evidence>
<dbReference type="InterPro" id="IPR001214">
    <property type="entry name" value="SET_dom"/>
</dbReference>
<dbReference type="EMBL" id="JAKNSF020000187">
    <property type="protein sequence ID" value="KAK7708277.1"/>
    <property type="molecule type" value="Genomic_DNA"/>
</dbReference>
<evidence type="ECO:0000256" key="1">
    <source>
        <dbReference type="PROSITE-ProRule" id="PRU00339"/>
    </source>
</evidence>
<dbReference type="InterPro" id="IPR019734">
    <property type="entry name" value="TPR_rpt"/>
</dbReference>
<dbReference type="Gene3D" id="1.25.40.10">
    <property type="entry name" value="Tetratricopeptide repeat domain"/>
    <property type="match status" value="1"/>
</dbReference>
<dbReference type="SMART" id="SM00317">
    <property type="entry name" value="SET"/>
    <property type="match status" value="1"/>
</dbReference>
<protein>
    <recommendedName>
        <fullName evidence="2">SET domain-containing protein</fullName>
    </recommendedName>
</protein>
<dbReference type="SUPFAM" id="SSF48452">
    <property type="entry name" value="TPR-like"/>
    <property type="match status" value="1"/>
</dbReference>
<dbReference type="PROSITE" id="PS50005">
    <property type="entry name" value="TPR"/>
    <property type="match status" value="1"/>
</dbReference>
<keyword evidence="4" id="KW-1185">Reference proteome</keyword>
<dbReference type="InterPro" id="IPR011990">
    <property type="entry name" value="TPR-like_helical_dom_sf"/>
</dbReference>
<dbReference type="InterPro" id="IPR046341">
    <property type="entry name" value="SET_dom_sf"/>
</dbReference>
<dbReference type="PANTHER" id="PTHR47643:SF2">
    <property type="entry name" value="TPR DOMAIN PROTEIN (AFU_ORTHOLOGUE AFUA_5G12710)"/>
    <property type="match status" value="1"/>
</dbReference>
<dbReference type="Proteomes" id="UP001430848">
    <property type="component" value="Unassembled WGS sequence"/>
</dbReference>
<dbReference type="SMART" id="SM00028">
    <property type="entry name" value="TPR"/>
    <property type="match status" value="3"/>
</dbReference>
<dbReference type="Pfam" id="PF13181">
    <property type="entry name" value="TPR_8"/>
    <property type="match status" value="1"/>
</dbReference>
<dbReference type="Gene3D" id="2.170.270.10">
    <property type="entry name" value="SET domain"/>
    <property type="match status" value="1"/>
</dbReference>
<dbReference type="PROSITE" id="PS50280">
    <property type="entry name" value="SET"/>
    <property type="match status" value="1"/>
</dbReference>
<evidence type="ECO:0000259" key="2">
    <source>
        <dbReference type="PROSITE" id="PS50280"/>
    </source>
</evidence>
<accession>A0ABR1NN75</accession>
<keyword evidence="1" id="KW-0802">TPR repeat</keyword>
<dbReference type="Pfam" id="PF00856">
    <property type="entry name" value="SET"/>
    <property type="match status" value="1"/>
</dbReference>
<evidence type="ECO:0000313" key="3">
    <source>
        <dbReference type="EMBL" id="KAK7708277.1"/>
    </source>
</evidence>
<sequence length="767" mass="85651">MDEDTERKARFEKLQQQKELLKKAKSRTGQKPTQAMRRSRALLEQEFFNGVTSSSSHTNTSLRDVDQMLFAQFFDAQMMALTDQYHMRTTFIGEAYPPSIEPISSLTPILLRDLKLEIHHRGRVLIVKTFCVPIRISSIQNAVEDIQGAVERLSIYNLPSASLLNNVLPKGAIVAVKEPYFKATADGGVMVRVDHPSDFVLLEPHDPLVPPQWSKGPKAAETEFHLKEKGNTAFKIGNWQEAGECYTKALAMADNHTDLRRALHRNRAQVYLNLGQYQFAFEDAIASVTSGEDTPHQAKMLNVKSYFRAGRAQYQLANFDLAKEHLDEAARLDPTDDTVKSDLARIKQRILEQQTGNYDFSAMAQSATASYKKLDHATFTSNTKVASAGKRGRGLVATKDIKHGDSVMVEKAFCVHFGDELGKKCSLLINVNTDRVEYGAQAECLYEAIDKVRRNPDQASKFFDLFDGGKFKGNGVRSLDGAVVLDVFQVQAIAELNGFECPTIRFSVDDEEKRGGEASGIWLHASYMNHSCLPNTKRAFIGDMIIVRAVRDIKAGEEILTSYQPASTSFPKRKEKLGLWGFQCDCPLCQLERKLPASVFTDRERITKDARDFIAANPRTEANVTQPVTEAKLAQAKDILQRLESTYKMPMYGTFPRLDCVRLDLWLVQAGLSAWHAGLSPTLDIAATTRLMQDLGYRMKVKGSKASIDRTNGVVWPEAVHAAMYSRMAWRLAGKPEAAAAFLGLAKEMYLAISGAMDGFEEKFGDL</sequence>
<name>A0ABR1NN75_DIAER</name>
<gene>
    <name evidence="3" type="ORF">SLS63_013524</name>
</gene>
<dbReference type="SUPFAM" id="SSF82199">
    <property type="entry name" value="SET domain"/>
    <property type="match status" value="1"/>
</dbReference>
<dbReference type="PANTHER" id="PTHR47643">
    <property type="entry name" value="TPR DOMAIN PROTEIN (AFU_ORTHOLOGUE AFUA_5G12710)"/>
    <property type="match status" value="1"/>
</dbReference>